<dbReference type="EMBL" id="FXTP01000011">
    <property type="protein sequence ID" value="SMO80515.1"/>
    <property type="molecule type" value="Genomic_DNA"/>
</dbReference>
<sequence>MFDTNNLIINLNKLEVWIQSASGKYHLYPIRFLGYLVLFLVLMISNSIAMIRWPFAALKRALFDGKEEEAEESFAKNMIHEVDEIQLEQLLRSRERVLIDFWAEWCGPCIMMNEPLKQLAASGEVDCLIVKVDTVRHPEIAKKFQVKGLPNLILVENRKEVKRNAGALSKGELREFIGSS</sequence>
<dbReference type="Pfam" id="PF00085">
    <property type="entry name" value="Thioredoxin"/>
    <property type="match status" value="1"/>
</dbReference>
<dbReference type="PANTHER" id="PTHR45663:SF11">
    <property type="entry name" value="GEO12009P1"/>
    <property type="match status" value="1"/>
</dbReference>
<evidence type="ECO:0000259" key="2">
    <source>
        <dbReference type="PROSITE" id="PS51352"/>
    </source>
</evidence>
<dbReference type="CDD" id="cd02947">
    <property type="entry name" value="TRX_family"/>
    <property type="match status" value="1"/>
</dbReference>
<keyword evidence="1" id="KW-0472">Membrane</keyword>
<dbReference type="RefSeq" id="WP_142455024.1">
    <property type="nucleotide sequence ID" value="NZ_FXTP01000011.1"/>
</dbReference>
<dbReference type="Gene3D" id="3.40.30.10">
    <property type="entry name" value="Glutaredoxin"/>
    <property type="match status" value="1"/>
</dbReference>
<dbReference type="SUPFAM" id="SSF52833">
    <property type="entry name" value="Thioredoxin-like"/>
    <property type="match status" value="1"/>
</dbReference>
<feature type="transmembrane region" description="Helical" evidence="1">
    <location>
        <begin position="32"/>
        <end position="51"/>
    </location>
</feature>
<reference evidence="3 4" key="1">
    <citation type="submission" date="2017-05" db="EMBL/GenBank/DDBJ databases">
        <authorList>
            <person name="Varghese N."/>
            <person name="Submissions S."/>
        </authorList>
    </citation>
    <scope>NUCLEOTIDE SEQUENCE [LARGE SCALE GENOMIC DNA]</scope>
    <source>
        <strain evidence="3 4">DSM 21985</strain>
    </source>
</reference>
<dbReference type="InterPro" id="IPR013766">
    <property type="entry name" value="Thioredoxin_domain"/>
</dbReference>
<dbReference type="GO" id="GO:0005737">
    <property type="term" value="C:cytoplasm"/>
    <property type="evidence" value="ECO:0007669"/>
    <property type="project" value="TreeGrafter"/>
</dbReference>
<dbReference type="InterPro" id="IPR036249">
    <property type="entry name" value="Thioredoxin-like_sf"/>
</dbReference>
<dbReference type="PROSITE" id="PS51352">
    <property type="entry name" value="THIOREDOXIN_2"/>
    <property type="match status" value="1"/>
</dbReference>
<dbReference type="Proteomes" id="UP000317557">
    <property type="component" value="Unassembled WGS sequence"/>
</dbReference>
<dbReference type="GO" id="GO:0015035">
    <property type="term" value="F:protein-disulfide reductase activity"/>
    <property type="evidence" value="ECO:0007669"/>
    <property type="project" value="TreeGrafter"/>
</dbReference>
<gene>
    <name evidence="3" type="ORF">SAMN06265219_11125</name>
</gene>
<dbReference type="OrthoDB" id="6226543at2"/>
<proteinExistence type="predicted"/>
<dbReference type="AlphaFoldDB" id="A0A521E979"/>
<protein>
    <submittedName>
        <fullName evidence="3">Thioredoxin</fullName>
    </submittedName>
</protein>
<keyword evidence="1" id="KW-0812">Transmembrane</keyword>
<name>A0A521E979_9BACT</name>
<evidence type="ECO:0000256" key="1">
    <source>
        <dbReference type="SAM" id="Phobius"/>
    </source>
</evidence>
<evidence type="ECO:0000313" key="4">
    <source>
        <dbReference type="Proteomes" id="UP000317557"/>
    </source>
</evidence>
<feature type="domain" description="Thioredoxin" evidence="2">
    <location>
        <begin position="49"/>
        <end position="180"/>
    </location>
</feature>
<dbReference type="PANTHER" id="PTHR45663">
    <property type="entry name" value="GEO12009P1"/>
    <property type="match status" value="1"/>
</dbReference>
<keyword evidence="1" id="KW-1133">Transmembrane helix</keyword>
<evidence type="ECO:0000313" key="3">
    <source>
        <dbReference type="EMBL" id="SMO80515.1"/>
    </source>
</evidence>
<keyword evidence="4" id="KW-1185">Reference proteome</keyword>
<accession>A0A521E979</accession>
<organism evidence="3 4">
    <name type="scientific">Gracilimonas mengyeensis</name>
    <dbReference type="NCBI Taxonomy" id="1302730"/>
    <lineage>
        <taxon>Bacteria</taxon>
        <taxon>Pseudomonadati</taxon>
        <taxon>Balneolota</taxon>
        <taxon>Balneolia</taxon>
        <taxon>Balneolales</taxon>
        <taxon>Balneolaceae</taxon>
        <taxon>Gracilimonas</taxon>
    </lineage>
</organism>